<accession>C7H4X5</accession>
<dbReference type="Proteomes" id="UP000004619">
    <property type="component" value="Unassembled WGS sequence"/>
</dbReference>
<dbReference type="InterPro" id="IPR011256">
    <property type="entry name" value="Reg_factor_effector_dom_sf"/>
</dbReference>
<evidence type="ECO:0008006" key="3">
    <source>
        <dbReference type="Google" id="ProtNLM"/>
    </source>
</evidence>
<sequence length="162" mass="18313">MQTKKKQVDIIMREIQVAENKTLKLTNVLARKIDASELGNLGVILTQMQNFIKSHSAMPVGPVIQCVKFTSGPNPEPQIYFMMQVNQLIPRLEPGYEQDAVLRVKGCLYAHFTGPMDHSSLASQKLNIYAYEHEIELTGTTYSIYVNQDSENGVMDVFMETK</sequence>
<name>C7H4X5_FAED2</name>
<proteinExistence type="predicted"/>
<keyword evidence="2" id="KW-1185">Reference proteome</keyword>
<protein>
    <recommendedName>
        <fullName evidence="3">AraC family transcriptional regulator</fullName>
    </recommendedName>
</protein>
<evidence type="ECO:0000313" key="2">
    <source>
        <dbReference type="Proteomes" id="UP000004619"/>
    </source>
</evidence>
<gene>
    <name evidence="1" type="ORF">FAEPRAA2165_01345</name>
</gene>
<dbReference type="STRING" id="411483.FAEPRAA2165_01345"/>
<comment type="caution">
    <text evidence="1">The sequence shown here is derived from an EMBL/GenBank/DDBJ whole genome shotgun (WGS) entry which is preliminary data.</text>
</comment>
<dbReference type="HOGENOM" id="CLU_137742_0_0_9"/>
<dbReference type="PATRIC" id="fig|411483.3.peg.1357"/>
<dbReference type="AlphaFoldDB" id="C7H4X5"/>
<dbReference type="eggNOG" id="COG4978">
    <property type="taxonomic scope" value="Bacteria"/>
</dbReference>
<dbReference type="Gene3D" id="3.20.80.10">
    <property type="entry name" value="Regulatory factor, effector binding domain"/>
    <property type="match status" value="1"/>
</dbReference>
<dbReference type="EMBL" id="ACOP02000038">
    <property type="protein sequence ID" value="EEU97046.1"/>
    <property type="molecule type" value="Genomic_DNA"/>
</dbReference>
<reference evidence="1" key="1">
    <citation type="submission" date="2009-08" db="EMBL/GenBank/DDBJ databases">
        <authorList>
            <person name="Weinstock G."/>
            <person name="Sodergren E."/>
            <person name="Clifton S."/>
            <person name="Fulton L."/>
            <person name="Fulton B."/>
            <person name="Courtney L."/>
            <person name="Fronick C."/>
            <person name="Harrison M."/>
            <person name="Strong C."/>
            <person name="Farmer C."/>
            <person name="Delahaunty K."/>
            <person name="Markovic C."/>
            <person name="Hall O."/>
            <person name="Minx P."/>
            <person name="Tomlinson C."/>
            <person name="Mitreva M."/>
            <person name="Nelson J."/>
            <person name="Hou S."/>
            <person name="Wollam A."/>
            <person name="Pepin K.H."/>
            <person name="Johnson M."/>
            <person name="Bhonagiri V."/>
            <person name="Nash W.E."/>
            <person name="Warren W."/>
            <person name="Chinwalla A."/>
            <person name="Mardis E.R."/>
            <person name="Wilson R.K."/>
        </authorList>
    </citation>
    <scope>NUCLEOTIDE SEQUENCE [LARGE SCALE GENOMIC DNA]</scope>
    <source>
        <strain evidence="1">A2-165</strain>
    </source>
</reference>
<evidence type="ECO:0000313" key="1">
    <source>
        <dbReference type="EMBL" id="EEU97046.1"/>
    </source>
</evidence>
<organism evidence="1 2">
    <name type="scientific">Faecalibacterium duncaniae (strain DSM 17677 / JCM 31915 / A2-165)</name>
    <name type="common">Faecalibacterium prausnitzii</name>
    <dbReference type="NCBI Taxonomy" id="411483"/>
    <lineage>
        <taxon>Bacteria</taxon>
        <taxon>Bacillati</taxon>
        <taxon>Bacillota</taxon>
        <taxon>Clostridia</taxon>
        <taxon>Eubacteriales</taxon>
        <taxon>Oscillospiraceae</taxon>
        <taxon>Faecalibacterium</taxon>
    </lineage>
</organism>